<keyword evidence="3" id="KW-1185">Reference proteome</keyword>
<evidence type="ECO:0000313" key="3">
    <source>
        <dbReference type="Proteomes" id="UP000292927"/>
    </source>
</evidence>
<proteinExistence type="predicted"/>
<organism evidence="2 3">
    <name type="scientific">Cuneatibacter caecimuris</name>
    <dbReference type="NCBI Taxonomy" id="1796618"/>
    <lineage>
        <taxon>Bacteria</taxon>
        <taxon>Bacillati</taxon>
        <taxon>Bacillota</taxon>
        <taxon>Clostridia</taxon>
        <taxon>Lachnospirales</taxon>
        <taxon>Lachnospiraceae</taxon>
        <taxon>Cuneatibacter</taxon>
    </lineage>
</organism>
<accession>A0A4Q7PK81</accession>
<feature type="domain" description="Protein CotJB" evidence="1">
    <location>
        <begin position="5"/>
        <end position="80"/>
    </location>
</feature>
<keyword evidence="2" id="KW-0946">Virion</keyword>
<dbReference type="OrthoDB" id="9804099at2"/>
<evidence type="ECO:0000313" key="2">
    <source>
        <dbReference type="EMBL" id="RZT01124.1"/>
    </source>
</evidence>
<evidence type="ECO:0000259" key="1">
    <source>
        <dbReference type="Pfam" id="PF12652"/>
    </source>
</evidence>
<dbReference type="PIRSF" id="PIRSF010606">
    <property type="entry name" value="Spore_coat_CotJB"/>
    <property type="match status" value="1"/>
</dbReference>
<sequence length="84" mass="10087">MRNREQLLKEIFQVSFCVDDVTLYLDTHPQDIDAMQFYHEHVNRRKAMLDEYAAQYGPLLIDDVTCQDRWTWTDEPFPWEGGMC</sequence>
<keyword evidence="2" id="KW-0167">Capsid protein</keyword>
<dbReference type="EMBL" id="SGXF01000002">
    <property type="protein sequence ID" value="RZT01124.1"/>
    <property type="molecule type" value="Genomic_DNA"/>
</dbReference>
<dbReference type="InterPro" id="IPR024207">
    <property type="entry name" value="CotJB_dom"/>
</dbReference>
<dbReference type="Pfam" id="PF12652">
    <property type="entry name" value="CotJB"/>
    <property type="match status" value="1"/>
</dbReference>
<protein>
    <submittedName>
        <fullName evidence="2">Spore coat protein JB</fullName>
    </submittedName>
</protein>
<dbReference type="AlphaFoldDB" id="A0A4Q7PK81"/>
<dbReference type="Proteomes" id="UP000292927">
    <property type="component" value="Unassembled WGS sequence"/>
</dbReference>
<name>A0A4Q7PK81_9FIRM</name>
<comment type="caution">
    <text evidence="2">The sequence shown here is derived from an EMBL/GenBank/DDBJ whole genome shotgun (WGS) entry which is preliminary data.</text>
</comment>
<dbReference type="InterPro" id="IPR016571">
    <property type="entry name" value="Spore_coat_assembly_CotJB"/>
</dbReference>
<gene>
    <name evidence="2" type="ORF">EV209_1565</name>
</gene>
<reference evidence="2 3" key="1">
    <citation type="submission" date="2019-02" db="EMBL/GenBank/DDBJ databases">
        <title>Genomic Encyclopedia of Type Strains, Phase IV (KMG-IV): sequencing the most valuable type-strain genomes for metagenomic binning, comparative biology and taxonomic classification.</title>
        <authorList>
            <person name="Goeker M."/>
        </authorList>
    </citation>
    <scope>NUCLEOTIDE SEQUENCE [LARGE SCALE GENOMIC DNA]</scope>
    <source>
        <strain evidence="2 3">DSM 29486</strain>
    </source>
</reference>
<dbReference type="RefSeq" id="WP_130434729.1">
    <property type="nucleotide sequence ID" value="NZ_SGXF01000002.1"/>
</dbReference>